<evidence type="ECO:0000313" key="2">
    <source>
        <dbReference type="EMBL" id="KPQ42944.1"/>
    </source>
</evidence>
<gene>
    <name evidence="2" type="ORF">MPEBLZ_02510</name>
</gene>
<keyword evidence="1" id="KW-0472">Membrane</keyword>
<dbReference type="Proteomes" id="UP000050360">
    <property type="component" value="Unassembled WGS sequence"/>
</dbReference>
<proteinExistence type="predicted"/>
<dbReference type="EMBL" id="LKCM01000193">
    <property type="protein sequence ID" value="KPQ42944.1"/>
    <property type="molecule type" value="Genomic_DNA"/>
</dbReference>
<keyword evidence="1" id="KW-0812">Transmembrane</keyword>
<evidence type="ECO:0008006" key="4">
    <source>
        <dbReference type="Google" id="ProtNLM"/>
    </source>
</evidence>
<feature type="transmembrane region" description="Helical" evidence="1">
    <location>
        <begin position="17"/>
        <end position="41"/>
    </location>
</feature>
<name>A0A0P8CJ79_9EURY</name>
<sequence>MFTRLVTKSLRVRRERLLISIIAVMLGAAMVTSLMTISLDIREQMGKELRSYGANLVVLPGEGEYINQFNATHNSIIGSVSFLYFKAGVNAKKIDFAGADLEAARKMNPWWHIEGALPGQQELLPGINAAKKPWA</sequence>
<comment type="caution">
    <text evidence="2">The sequence shown here is derived from an EMBL/GenBank/DDBJ whole genome shotgun (WGS) entry which is preliminary data.</text>
</comment>
<keyword evidence="1" id="KW-1133">Transmembrane helix</keyword>
<organism evidence="2 3">
    <name type="scientific">Candidatus Methanoperedens nitratireducens</name>
    <dbReference type="NCBI Taxonomy" id="1392998"/>
    <lineage>
        <taxon>Archaea</taxon>
        <taxon>Methanobacteriati</taxon>
        <taxon>Methanobacteriota</taxon>
        <taxon>Stenosarchaea group</taxon>
        <taxon>Methanomicrobia</taxon>
        <taxon>Methanosarcinales</taxon>
        <taxon>ANME-2 cluster</taxon>
        <taxon>Candidatus Methanoperedentaceae</taxon>
        <taxon>Candidatus Methanoperedens</taxon>
    </lineage>
</organism>
<reference evidence="2 3" key="1">
    <citation type="submission" date="2015-09" db="EMBL/GenBank/DDBJ databases">
        <title>A metagenomics-based metabolic model of nitrate-dependent anaerobic oxidation of methane by Methanoperedens-like archaea.</title>
        <authorList>
            <person name="Arshad A."/>
            <person name="Speth D.R."/>
            <person name="De Graaf R.M."/>
            <person name="Op Den Camp H.J."/>
            <person name="Jetten M.S."/>
            <person name="Welte C.U."/>
        </authorList>
    </citation>
    <scope>NUCLEOTIDE SEQUENCE [LARGE SCALE GENOMIC DNA]</scope>
</reference>
<evidence type="ECO:0000313" key="3">
    <source>
        <dbReference type="Proteomes" id="UP000050360"/>
    </source>
</evidence>
<dbReference type="AlphaFoldDB" id="A0A0P8CJ79"/>
<evidence type="ECO:0000256" key="1">
    <source>
        <dbReference type="SAM" id="Phobius"/>
    </source>
</evidence>
<accession>A0A0P8CJ79</accession>
<protein>
    <recommendedName>
        <fullName evidence="4">ABC transporter permease</fullName>
    </recommendedName>
</protein>